<dbReference type="AlphaFoldDB" id="D2VMH6"/>
<name>D2VMH6_NAEGR</name>
<evidence type="ECO:0000259" key="1">
    <source>
        <dbReference type="PROSITE" id="PS50181"/>
    </source>
</evidence>
<accession>D2VMH6</accession>
<dbReference type="VEuPathDB" id="AmoebaDB:NAEGRDRAFT_70139"/>
<dbReference type="PROSITE" id="PS50181">
    <property type="entry name" value="FBOX"/>
    <property type="match status" value="1"/>
</dbReference>
<dbReference type="KEGG" id="ngr:NAEGRDRAFT_70139"/>
<feature type="domain" description="F-box" evidence="1">
    <location>
        <begin position="18"/>
        <end position="62"/>
    </location>
</feature>
<dbReference type="GeneID" id="8862680"/>
<sequence length="636" mass="74271">MQHDQTMITTISTTSNHLYKLLDLPSEILELLFSFIPFRESSNFRVTNRQLVATFLNYFRRVFREYLTIYNEHLIDKFQLIDCDDEYRERYQQEFERVETELNCKIPFIIKELLMMTRHFDEDMNVASYSYYSYPAHWIYPIKLWEKTNNLVSISDNIVLVPNGKYNNLVISTSGHYNTKTNIWDALFDPPSSMFTIEADSFQKYCKIACGRQIFNRLPAGVTSTPLALCLLKHFTARDLSPQQIAKTISAISPKFNDPDFLVKAAKIYYKIGKEIPQSFLEDRDFCLRLVNSHGKMLKYCTKFLQDKQVVTQAVKQNGFAIKYLSSNFLRNHQELLEIAVSSKPYSLEYIPYSTPGFRKLVIKGINQIEDMTSFPAFLNQEELLQDKEIVEMILMKNPSLITYLPAFWKDCRPLAKKLFAINPQSIVNFSTKVTEDPRIVKMIADTKPSLFLQFRDENNSIQSKVLQAWGLPPFTYQNYEENMEKILELARKQPDIYAFVLGSQILSNYCDMEVRKKWCRTFLKEGIAHNSQNIGHSRAMEIVSLFDVKQQEEVLQWFLVNPTPVSTYFFYRLNKELLVKYAPEAFKKGVPLSDSIPVLVTNPEDIVACFTKCRDCSLVCLDEETYNSKKQAYFY</sequence>
<evidence type="ECO:0000313" key="3">
    <source>
        <dbReference type="Proteomes" id="UP000006671"/>
    </source>
</evidence>
<dbReference type="Pfam" id="PF13475">
    <property type="entry name" value="DUF4116"/>
    <property type="match status" value="1"/>
</dbReference>
<organism evidence="3">
    <name type="scientific">Naegleria gruberi</name>
    <name type="common">Amoeba</name>
    <dbReference type="NCBI Taxonomy" id="5762"/>
    <lineage>
        <taxon>Eukaryota</taxon>
        <taxon>Discoba</taxon>
        <taxon>Heterolobosea</taxon>
        <taxon>Tetramitia</taxon>
        <taxon>Eutetramitia</taxon>
        <taxon>Vahlkampfiidae</taxon>
        <taxon>Naegleria</taxon>
    </lineage>
</organism>
<reference evidence="2 3" key="1">
    <citation type="journal article" date="2010" name="Cell">
        <title>The genome of Naegleria gruberi illuminates early eukaryotic versatility.</title>
        <authorList>
            <person name="Fritz-Laylin L.K."/>
            <person name="Prochnik S.E."/>
            <person name="Ginger M.L."/>
            <person name="Dacks J.B."/>
            <person name="Carpenter M.L."/>
            <person name="Field M.C."/>
            <person name="Kuo A."/>
            <person name="Paredez A."/>
            <person name="Chapman J."/>
            <person name="Pham J."/>
            <person name="Shu S."/>
            <person name="Neupane R."/>
            <person name="Cipriano M."/>
            <person name="Mancuso J."/>
            <person name="Tu H."/>
            <person name="Salamov A."/>
            <person name="Lindquist E."/>
            <person name="Shapiro H."/>
            <person name="Lucas S."/>
            <person name="Grigoriev I.V."/>
            <person name="Cande W.Z."/>
            <person name="Fulton C."/>
            <person name="Rokhsar D.S."/>
            <person name="Dawson S.C."/>
        </authorList>
    </citation>
    <scope>NUCLEOTIDE SEQUENCE [LARGE SCALE GENOMIC DNA]</scope>
    <source>
        <strain evidence="2 3">NEG-M</strain>
    </source>
</reference>
<keyword evidence="3" id="KW-1185">Reference proteome</keyword>
<dbReference type="InParanoid" id="D2VMH6"/>
<dbReference type="EMBL" id="GG738882">
    <property type="protein sequence ID" value="EFC42061.1"/>
    <property type="molecule type" value="Genomic_DNA"/>
</dbReference>
<evidence type="ECO:0000313" key="2">
    <source>
        <dbReference type="EMBL" id="EFC42061.1"/>
    </source>
</evidence>
<gene>
    <name evidence="2" type="ORF">NAEGRDRAFT_70139</name>
</gene>
<proteinExistence type="predicted"/>
<dbReference type="OMA" id="PAMIDIN"/>
<dbReference type="RefSeq" id="XP_002674805.1">
    <property type="nucleotide sequence ID" value="XM_002674759.1"/>
</dbReference>
<dbReference type="InterPro" id="IPR001810">
    <property type="entry name" value="F-box_dom"/>
</dbReference>
<dbReference type="Proteomes" id="UP000006671">
    <property type="component" value="Unassembled WGS sequence"/>
</dbReference>
<dbReference type="InterPro" id="IPR025197">
    <property type="entry name" value="DUF4116"/>
</dbReference>
<protein>
    <submittedName>
        <fullName evidence="2">Predicted protein</fullName>
    </submittedName>
</protein>
<dbReference type="OrthoDB" id="5919166at2759"/>